<gene>
    <name evidence="2" type="ORF">ESB13_11355</name>
</gene>
<keyword evidence="2" id="KW-0808">Transferase</keyword>
<dbReference type="SUPFAM" id="SSF53448">
    <property type="entry name" value="Nucleotide-diphospho-sugar transferases"/>
    <property type="match status" value="1"/>
</dbReference>
<dbReference type="Proteomes" id="UP000290545">
    <property type="component" value="Unassembled WGS sequence"/>
</dbReference>
<sequence>MPKISIISPSYNQAAFIEDAILSVLNQNYENFEHIIIDGGSTDDTVNILKKYPHLIWVSEKDRGQSDAINKGFDRASGDIIGWLNTDDFYLPGTFNKIVDQFKANNIDVVYGDIHFVDKNKNITRHVPSRVPVKWFMLFHCYIHSASFFFRRSVLDKGIRIDPGMHITMDKDFFAHIFYSGFKFKYVRDTLTAFRWHEDNKSIDTAAVKKIRYREGLIIFNKYSGIRLPVNSVSINLYAFVQKSLYPFKRFLKWYSLYKTR</sequence>
<dbReference type="OrthoDB" id="9788101at2"/>
<dbReference type="Gene3D" id="3.90.550.10">
    <property type="entry name" value="Spore Coat Polysaccharide Biosynthesis Protein SpsA, Chain A"/>
    <property type="match status" value="1"/>
</dbReference>
<evidence type="ECO:0000313" key="2">
    <source>
        <dbReference type="EMBL" id="RXK87501.1"/>
    </source>
</evidence>
<dbReference type="PANTHER" id="PTHR22916:SF65">
    <property type="entry name" value="SLR1065 PROTEIN"/>
    <property type="match status" value="1"/>
</dbReference>
<dbReference type="PANTHER" id="PTHR22916">
    <property type="entry name" value="GLYCOSYLTRANSFERASE"/>
    <property type="match status" value="1"/>
</dbReference>
<protein>
    <submittedName>
        <fullName evidence="2">Glycosyltransferase</fullName>
    </submittedName>
</protein>
<dbReference type="EMBL" id="SDHZ01000001">
    <property type="protein sequence ID" value="RXK87501.1"/>
    <property type="molecule type" value="Genomic_DNA"/>
</dbReference>
<dbReference type="CDD" id="cd06433">
    <property type="entry name" value="GT_2_WfgS_like"/>
    <property type="match status" value="1"/>
</dbReference>
<keyword evidence="3" id="KW-1185">Reference proteome</keyword>
<dbReference type="InterPro" id="IPR001173">
    <property type="entry name" value="Glyco_trans_2-like"/>
</dbReference>
<evidence type="ECO:0000313" key="3">
    <source>
        <dbReference type="Proteomes" id="UP000290545"/>
    </source>
</evidence>
<dbReference type="GO" id="GO:0016758">
    <property type="term" value="F:hexosyltransferase activity"/>
    <property type="evidence" value="ECO:0007669"/>
    <property type="project" value="UniProtKB-ARBA"/>
</dbReference>
<organism evidence="2 3">
    <name type="scientific">Filimonas effusa</name>
    <dbReference type="NCBI Taxonomy" id="2508721"/>
    <lineage>
        <taxon>Bacteria</taxon>
        <taxon>Pseudomonadati</taxon>
        <taxon>Bacteroidota</taxon>
        <taxon>Chitinophagia</taxon>
        <taxon>Chitinophagales</taxon>
        <taxon>Chitinophagaceae</taxon>
        <taxon>Filimonas</taxon>
    </lineage>
</organism>
<reference evidence="2 3" key="1">
    <citation type="submission" date="2019-01" db="EMBL/GenBank/DDBJ databases">
        <title>Filimonas sp. strain TTM-71.</title>
        <authorList>
            <person name="Chen W.-M."/>
        </authorList>
    </citation>
    <scope>NUCLEOTIDE SEQUENCE [LARGE SCALE GENOMIC DNA]</scope>
    <source>
        <strain evidence="2 3">TTM-71</strain>
    </source>
</reference>
<proteinExistence type="predicted"/>
<accession>A0A4Q1DD88</accession>
<evidence type="ECO:0000259" key="1">
    <source>
        <dbReference type="Pfam" id="PF00535"/>
    </source>
</evidence>
<feature type="domain" description="Glycosyltransferase 2-like" evidence="1">
    <location>
        <begin position="5"/>
        <end position="172"/>
    </location>
</feature>
<name>A0A4Q1DD88_9BACT</name>
<dbReference type="AlphaFoldDB" id="A0A4Q1DD88"/>
<comment type="caution">
    <text evidence="2">The sequence shown here is derived from an EMBL/GenBank/DDBJ whole genome shotgun (WGS) entry which is preliminary data.</text>
</comment>
<dbReference type="Pfam" id="PF00535">
    <property type="entry name" value="Glycos_transf_2"/>
    <property type="match status" value="1"/>
</dbReference>
<dbReference type="InterPro" id="IPR029044">
    <property type="entry name" value="Nucleotide-diphossugar_trans"/>
</dbReference>